<reference evidence="1" key="1">
    <citation type="submission" date="2022-10" db="EMBL/GenBank/DDBJ databases">
        <title>The complete genomes of actinobacterial strains from the NBC collection.</title>
        <authorList>
            <person name="Joergensen T.S."/>
            <person name="Alvarez Arevalo M."/>
            <person name="Sterndorff E.B."/>
            <person name="Faurdal D."/>
            <person name="Vuksanovic O."/>
            <person name="Mourched A.-S."/>
            <person name="Charusanti P."/>
            <person name="Shaw S."/>
            <person name="Blin K."/>
            <person name="Weber T."/>
        </authorList>
    </citation>
    <scope>NUCLEOTIDE SEQUENCE</scope>
    <source>
        <strain evidence="1">NBC 01771</strain>
    </source>
</reference>
<evidence type="ECO:0000313" key="1">
    <source>
        <dbReference type="EMBL" id="WSB98809.1"/>
    </source>
</evidence>
<protein>
    <submittedName>
        <fullName evidence="1">Sulfite exporter TauE/SafE family protein</fullName>
    </submittedName>
</protein>
<keyword evidence="2" id="KW-1185">Reference proteome</keyword>
<dbReference type="EMBL" id="CP109109">
    <property type="protein sequence ID" value="WSB98809.1"/>
    <property type="molecule type" value="Genomic_DNA"/>
</dbReference>
<proteinExistence type="predicted"/>
<gene>
    <name evidence="1" type="ORF">OG835_18465</name>
</gene>
<organism evidence="1 2">
    <name type="scientific">Streptomyces scopuliridis</name>
    <dbReference type="NCBI Taxonomy" id="452529"/>
    <lineage>
        <taxon>Bacteria</taxon>
        <taxon>Bacillati</taxon>
        <taxon>Actinomycetota</taxon>
        <taxon>Actinomycetes</taxon>
        <taxon>Kitasatosporales</taxon>
        <taxon>Streptomycetaceae</taxon>
        <taxon>Streptomyces</taxon>
    </lineage>
</organism>
<accession>A0ACD4ZKV2</accession>
<sequence>MTTDQDLVPLRSTRSIPVVFGTGAAIGVLGGMIGLGGAEFRLPLLISFFGFAALSAVILNKAMSLVVVLVALPARMAALSAAEVAVRWPVAVNLLAGSLLGAWAGAAWAVRMRSSTLYKVLAALMVLMAVALLITHTTALGTLDLPLWAQVPCGVVAGFGIGVVAAIMGVAGGELLIPTIVLLFAVDIKTAGSLSLLVSLPTMLVAFARYSRDGSFAVLGANRRFTLIMIAGSIAGAVLGGLLLGVFPDLVLIPALAVILLVSAVKLARHD</sequence>
<name>A0ACD4ZKV2_9ACTN</name>
<evidence type="ECO:0000313" key="2">
    <source>
        <dbReference type="Proteomes" id="UP001348369"/>
    </source>
</evidence>
<dbReference type="Proteomes" id="UP001348369">
    <property type="component" value="Chromosome"/>
</dbReference>